<protein>
    <submittedName>
        <fullName evidence="2">Uncharacterized protein</fullName>
    </submittedName>
</protein>
<proteinExistence type="predicted"/>
<feature type="compositionally biased region" description="Pro residues" evidence="1">
    <location>
        <begin position="7"/>
        <end position="18"/>
    </location>
</feature>
<sequence>MRAPLSPRAPPPRAPPPRASASPWRRTR</sequence>
<feature type="compositionally biased region" description="Low complexity" evidence="1">
    <location>
        <begin position="19"/>
        <end position="28"/>
    </location>
</feature>
<dbReference type="EMBL" id="SRLO01017511">
    <property type="protein sequence ID" value="TNN23740.1"/>
    <property type="molecule type" value="Genomic_DNA"/>
</dbReference>
<organism evidence="2 3">
    <name type="scientific">Liparis tanakae</name>
    <name type="common">Tanaka's snailfish</name>
    <dbReference type="NCBI Taxonomy" id="230148"/>
    <lineage>
        <taxon>Eukaryota</taxon>
        <taxon>Metazoa</taxon>
        <taxon>Chordata</taxon>
        <taxon>Craniata</taxon>
        <taxon>Vertebrata</taxon>
        <taxon>Euteleostomi</taxon>
        <taxon>Actinopterygii</taxon>
        <taxon>Neopterygii</taxon>
        <taxon>Teleostei</taxon>
        <taxon>Neoteleostei</taxon>
        <taxon>Acanthomorphata</taxon>
        <taxon>Eupercaria</taxon>
        <taxon>Perciformes</taxon>
        <taxon>Cottioidei</taxon>
        <taxon>Cottales</taxon>
        <taxon>Liparidae</taxon>
        <taxon>Liparis</taxon>
    </lineage>
</organism>
<dbReference type="AlphaFoldDB" id="A0A4Z2E577"/>
<evidence type="ECO:0000313" key="2">
    <source>
        <dbReference type="EMBL" id="TNN23740.1"/>
    </source>
</evidence>
<name>A0A4Z2E577_9TELE</name>
<evidence type="ECO:0000313" key="3">
    <source>
        <dbReference type="Proteomes" id="UP000314294"/>
    </source>
</evidence>
<comment type="caution">
    <text evidence="2">The sequence shown here is derived from an EMBL/GenBank/DDBJ whole genome shotgun (WGS) entry which is preliminary data.</text>
</comment>
<evidence type="ECO:0000256" key="1">
    <source>
        <dbReference type="SAM" id="MobiDB-lite"/>
    </source>
</evidence>
<dbReference type="Proteomes" id="UP000314294">
    <property type="component" value="Unassembled WGS sequence"/>
</dbReference>
<feature type="region of interest" description="Disordered" evidence="1">
    <location>
        <begin position="1"/>
        <end position="28"/>
    </location>
</feature>
<keyword evidence="3" id="KW-1185">Reference proteome</keyword>
<accession>A0A4Z2E577</accession>
<gene>
    <name evidence="2" type="ORF">EYF80_066138</name>
</gene>
<reference evidence="2 3" key="1">
    <citation type="submission" date="2019-03" db="EMBL/GenBank/DDBJ databases">
        <title>First draft genome of Liparis tanakae, snailfish: a comprehensive survey of snailfish specific genes.</title>
        <authorList>
            <person name="Kim W."/>
            <person name="Song I."/>
            <person name="Jeong J.-H."/>
            <person name="Kim D."/>
            <person name="Kim S."/>
            <person name="Ryu S."/>
            <person name="Song J.Y."/>
            <person name="Lee S.K."/>
        </authorList>
    </citation>
    <scope>NUCLEOTIDE SEQUENCE [LARGE SCALE GENOMIC DNA]</scope>
    <source>
        <tissue evidence="2">Muscle</tissue>
    </source>
</reference>